<comment type="caution">
    <text evidence="4">The sequence shown here is derived from an EMBL/GenBank/DDBJ whole genome shotgun (WGS) entry which is preliminary data.</text>
</comment>
<sequence length="258" mass="27513">MFKYLRMDAYRLIKTKTLYVALGIILAAVAFSVYMMSTAAMPDLSATGGEGPSSMAIQNGKELGSFTQTQSGLWIWTTVLLVSVVVAQFFALDFSSGFVKSLPLSRRDRLDYYGGKIVFVVMLSTAFSVFGIAVFEILLKAAGFAYAHADSVPEIAVWYGLLLLVLWTYGMLAATATWLTRSRGVGIVVTLLASTSVAWEPLARAAEWLPYGSCALLVQGGQALLASPGDIGHILVSCGTVLVACVAVALGVCARKDV</sequence>
<dbReference type="EMBL" id="PPUQ01000027">
    <property type="protein sequence ID" value="RDC34665.1"/>
    <property type="molecule type" value="Genomic_DNA"/>
</dbReference>
<accession>A0A369N9G8</accession>
<evidence type="ECO:0000313" key="4">
    <source>
        <dbReference type="EMBL" id="RDB87262.1"/>
    </source>
</evidence>
<feature type="transmembrane region" description="Helical" evidence="1">
    <location>
        <begin position="234"/>
        <end position="254"/>
    </location>
</feature>
<dbReference type="Proteomes" id="UP000253857">
    <property type="component" value="Unassembled WGS sequence"/>
</dbReference>
<evidence type="ECO:0000313" key="11">
    <source>
        <dbReference type="Proteomes" id="UP000312594"/>
    </source>
</evidence>
<dbReference type="AlphaFoldDB" id="A0A369N9G8"/>
<keyword evidence="1" id="KW-1133">Transmembrane helix</keyword>
<feature type="transmembrane region" description="Helical" evidence="1">
    <location>
        <begin position="113"/>
        <end position="135"/>
    </location>
</feature>
<dbReference type="GeneID" id="69511713"/>
<dbReference type="EMBL" id="PPTY01000005">
    <property type="protein sequence ID" value="RDB87262.1"/>
    <property type="molecule type" value="Genomic_DNA"/>
</dbReference>
<evidence type="ECO:0000313" key="3">
    <source>
        <dbReference type="EMBL" id="RDB80029.1"/>
    </source>
</evidence>
<evidence type="ECO:0000313" key="9">
    <source>
        <dbReference type="Proteomes" id="UP000253915"/>
    </source>
</evidence>
<dbReference type="EMBL" id="VEVP01000008">
    <property type="protein sequence ID" value="TNU92462.1"/>
    <property type="molecule type" value="Genomic_DNA"/>
</dbReference>
<dbReference type="Proteomes" id="UP000253970">
    <property type="component" value="Unassembled WGS sequence"/>
</dbReference>
<evidence type="ECO:0000313" key="7">
    <source>
        <dbReference type="Proteomes" id="UP000253752"/>
    </source>
</evidence>
<dbReference type="Proteomes" id="UP000253752">
    <property type="component" value="Unassembled WGS sequence"/>
</dbReference>
<dbReference type="EMBL" id="PPTU01000017">
    <property type="protein sequence ID" value="RDB68884.1"/>
    <property type="molecule type" value="Genomic_DNA"/>
</dbReference>
<reference evidence="7 8" key="2">
    <citation type="journal article" date="2018" name="Elife">
        <title>Discovery and characterization of a prevalent human gut bacterial enzyme sufficient for the inactivation of a family of plant toxins.</title>
        <authorList>
            <person name="Koppel N."/>
            <person name="Bisanz J.E."/>
            <person name="Pandelia M.E."/>
            <person name="Turnbaugh P.J."/>
            <person name="Balskus E.P."/>
        </authorList>
    </citation>
    <scope>NUCLEOTIDE SEQUENCE [LARGE SCALE GENOMIC DNA]</scope>
    <source>
        <strain evidence="5 9">16A</strain>
        <strain evidence="4 8">FAA1-1-60AUCSF</strain>
        <strain evidence="3 7">MR1 #12</strain>
        <strain evidence="2 10">W1 BHI 6</strain>
    </source>
</reference>
<dbReference type="OMA" id="LAICPRK"/>
<keyword evidence="1" id="KW-0472">Membrane</keyword>
<evidence type="ECO:0000313" key="5">
    <source>
        <dbReference type="EMBL" id="RDC34665.1"/>
    </source>
</evidence>
<feature type="transmembrane region" description="Helical" evidence="1">
    <location>
        <begin position="73"/>
        <end position="92"/>
    </location>
</feature>
<evidence type="ECO:0000313" key="6">
    <source>
        <dbReference type="EMBL" id="TNU92462.1"/>
    </source>
</evidence>
<dbReference type="EMBL" id="PPTX01000009">
    <property type="protein sequence ID" value="RDB80029.1"/>
    <property type="molecule type" value="Genomic_DNA"/>
</dbReference>
<feature type="transmembrane region" description="Helical" evidence="1">
    <location>
        <begin position="184"/>
        <end position="202"/>
    </location>
</feature>
<evidence type="ECO:0000313" key="8">
    <source>
        <dbReference type="Proteomes" id="UP000253857"/>
    </source>
</evidence>
<dbReference type="Proteomes" id="UP000253915">
    <property type="component" value="Unassembled WGS sequence"/>
</dbReference>
<evidence type="ECO:0000313" key="10">
    <source>
        <dbReference type="Proteomes" id="UP000253970"/>
    </source>
</evidence>
<dbReference type="RefSeq" id="WP_009607865.1">
    <property type="nucleotide sequence ID" value="NZ_AP025575.1"/>
</dbReference>
<keyword evidence="1" id="KW-0812">Transmembrane</keyword>
<evidence type="ECO:0000313" key="2">
    <source>
        <dbReference type="EMBL" id="RDB68884.1"/>
    </source>
</evidence>
<reference evidence="6" key="3">
    <citation type="submission" date="2019-06" db="EMBL/GenBank/DDBJ databases">
        <authorList>
            <person name="Bisanz J.E."/>
            <person name="Turnbaugh P.J."/>
        </authorList>
    </citation>
    <scope>NUCLEOTIDE SEQUENCE</scope>
    <source>
        <strain evidence="6">SECO-MT75m2</strain>
    </source>
</reference>
<reference evidence="6 11" key="1">
    <citation type="journal article" date="2005" name="Appl. Environ. Microbiol.">
        <title>Intestinal bacterial communities that produce active estrogen-like compounds enterodiol and enterolactone in humans.</title>
        <authorList>
            <person name="Clavel T."/>
            <person name="Henderson G."/>
            <person name="Alpert C.A."/>
            <person name="Philippe C."/>
            <person name="Rigottier-Gois L."/>
            <person name="Dore J."/>
            <person name="Blaut M."/>
        </authorList>
    </citation>
    <scope>NUCLEOTIDE SEQUENCE [LARGE SCALE GENOMIC DNA]</scope>
    <source>
        <strain evidence="6 11">SECO-MT75m2</strain>
    </source>
</reference>
<proteinExistence type="predicted"/>
<feature type="transmembrane region" description="Helical" evidence="1">
    <location>
        <begin position="20"/>
        <end position="41"/>
    </location>
</feature>
<name>A0A369N9G8_EGGLN</name>
<protein>
    <submittedName>
        <fullName evidence="4">ABC transporter permease</fullName>
    </submittedName>
</protein>
<organism evidence="4 8">
    <name type="scientific">Eggerthella lenta</name>
    <name type="common">Eubacterium lentum</name>
    <dbReference type="NCBI Taxonomy" id="84112"/>
    <lineage>
        <taxon>Bacteria</taxon>
        <taxon>Bacillati</taxon>
        <taxon>Actinomycetota</taxon>
        <taxon>Coriobacteriia</taxon>
        <taxon>Eggerthellales</taxon>
        <taxon>Eggerthellaceae</taxon>
        <taxon>Eggerthella</taxon>
    </lineage>
</organism>
<dbReference type="Proteomes" id="UP000312594">
    <property type="component" value="Unassembled WGS sequence"/>
</dbReference>
<feature type="transmembrane region" description="Helical" evidence="1">
    <location>
        <begin position="155"/>
        <end position="172"/>
    </location>
</feature>
<evidence type="ECO:0000256" key="1">
    <source>
        <dbReference type="SAM" id="Phobius"/>
    </source>
</evidence>
<gene>
    <name evidence="5" type="ORF">C1853_13820</name>
    <name evidence="4" type="ORF">C1871_04840</name>
    <name evidence="3" type="ORF">C1872_07095</name>
    <name evidence="2" type="ORF">C1875_10795</name>
    <name evidence="6" type="ORF">FIC87_04990</name>
</gene>